<organism evidence="2 3">
    <name type="scientific">Dunaliella salina</name>
    <name type="common">Green alga</name>
    <name type="synonym">Protococcus salinus</name>
    <dbReference type="NCBI Taxonomy" id="3046"/>
    <lineage>
        <taxon>Eukaryota</taxon>
        <taxon>Viridiplantae</taxon>
        <taxon>Chlorophyta</taxon>
        <taxon>core chlorophytes</taxon>
        <taxon>Chlorophyceae</taxon>
        <taxon>CS clade</taxon>
        <taxon>Chlamydomonadales</taxon>
        <taxon>Dunaliellaceae</taxon>
        <taxon>Dunaliella</taxon>
    </lineage>
</organism>
<keyword evidence="3" id="KW-1185">Reference proteome</keyword>
<evidence type="ECO:0000313" key="2">
    <source>
        <dbReference type="EMBL" id="KAF5831732.1"/>
    </source>
</evidence>
<evidence type="ECO:0000313" key="3">
    <source>
        <dbReference type="Proteomes" id="UP000815325"/>
    </source>
</evidence>
<comment type="caution">
    <text evidence="2">The sequence shown here is derived from an EMBL/GenBank/DDBJ whole genome shotgun (WGS) entry which is preliminary data.</text>
</comment>
<gene>
    <name evidence="2" type="ORF">DUNSADRAFT_12679</name>
</gene>
<protein>
    <submittedName>
        <fullName evidence="2">Uncharacterized protein</fullName>
    </submittedName>
</protein>
<dbReference type="EMBL" id="MU069925">
    <property type="protein sequence ID" value="KAF5831732.1"/>
    <property type="molecule type" value="Genomic_DNA"/>
</dbReference>
<proteinExistence type="predicted"/>
<sequence length="189" mass="21187">MQQGQALYPLRKRRHILVCRAASSLHQPLTSPKQWPDYSSNQSLQSHSCSSDSPPLRSILMQSQPLAFLGIHSHAIPITCSGLLCLWCYGHALWSHSRIVEPFTYSCIHACNLYHWLWLTPCGATQASWYHSRNAAPFMHSLMQSVSLAVPLSSLWCYSLPVVLFMPCSAIYTSSLCSSAIYTQCIVMP</sequence>
<name>A0ABQ7GAV1_DUNSA</name>
<evidence type="ECO:0000256" key="1">
    <source>
        <dbReference type="SAM" id="MobiDB-lite"/>
    </source>
</evidence>
<reference evidence="2" key="1">
    <citation type="submission" date="2017-08" db="EMBL/GenBank/DDBJ databases">
        <authorList>
            <person name="Polle J.E."/>
            <person name="Barry K."/>
            <person name="Cushman J."/>
            <person name="Schmutz J."/>
            <person name="Tran D."/>
            <person name="Hathwaick L.T."/>
            <person name="Yim W.C."/>
            <person name="Jenkins J."/>
            <person name="Mckie-Krisberg Z.M."/>
            <person name="Prochnik S."/>
            <person name="Lindquist E."/>
            <person name="Dockter R.B."/>
            <person name="Adam C."/>
            <person name="Molina H."/>
            <person name="Bunkerborg J."/>
            <person name="Jin E."/>
            <person name="Buchheim M."/>
            <person name="Magnuson J."/>
        </authorList>
    </citation>
    <scope>NUCLEOTIDE SEQUENCE</scope>
    <source>
        <strain evidence="2">CCAP 19/18</strain>
    </source>
</reference>
<feature type="region of interest" description="Disordered" evidence="1">
    <location>
        <begin position="28"/>
        <end position="50"/>
    </location>
</feature>
<feature type="compositionally biased region" description="Low complexity" evidence="1">
    <location>
        <begin position="39"/>
        <end position="50"/>
    </location>
</feature>
<dbReference type="Proteomes" id="UP000815325">
    <property type="component" value="Unassembled WGS sequence"/>
</dbReference>
<accession>A0ABQ7GAV1</accession>